<reference evidence="4 5" key="1">
    <citation type="submission" date="2018-08" db="EMBL/GenBank/DDBJ databases">
        <title>Genome of Clostridium chromiireducens C1, DSM12136.</title>
        <authorList>
            <person name="Xing M."/>
            <person name="Wei Y."/>
            <person name="Ang E.L."/>
            <person name="Zhao H."/>
            <person name="Zhang Y."/>
        </authorList>
    </citation>
    <scope>NUCLEOTIDE SEQUENCE [LARGE SCALE GENOMIC DNA]</scope>
    <source>
        <strain evidence="4 5">C1</strain>
    </source>
</reference>
<feature type="transmembrane region" description="Helical" evidence="2">
    <location>
        <begin position="103"/>
        <end position="123"/>
    </location>
</feature>
<name>A0A399IH20_9CLOT</name>
<dbReference type="NCBIfam" id="TIGR02865">
    <property type="entry name" value="spore_II_E"/>
    <property type="match status" value="1"/>
</dbReference>
<dbReference type="RefSeq" id="WP_079438599.1">
    <property type="nucleotide sequence ID" value="NZ_MZGT01000010.1"/>
</dbReference>
<evidence type="ECO:0000313" key="5">
    <source>
        <dbReference type="Proteomes" id="UP000265930"/>
    </source>
</evidence>
<dbReference type="Pfam" id="PF19732">
    <property type="entry name" value="SpoIIE_N"/>
    <property type="match status" value="1"/>
</dbReference>
<accession>A0A399IH20</accession>
<dbReference type="SMART" id="SM00331">
    <property type="entry name" value="PP2C_SIG"/>
    <property type="match status" value="1"/>
</dbReference>
<feature type="transmembrane region" description="Helical" evidence="2">
    <location>
        <begin position="280"/>
        <end position="297"/>
    </location>
</feature>
<organism evidence="4 5">
    <name type="scientific">Clostridium chromiireducens</name>
    <dbReference type="NCBI Taxonomy" id="225345"/>
    <lineage>
        <taxon>Bacteria</taxon>
        <taxon>Bacillati</taxon>
        <taxon>Bacillota</taxon>
        <taxon>Clostridia</taxon>
        <taxon>Eubacteriales</taxon>
        <taxon>Clostridiaceae</taxon>
        <taxon>Clostridium</taxon>
    </lineage>
</organism>
<sequence>MRRANVQYGLGMNKYEEINEMTKIKRKVWLRASVAKLGIILVIGILLGRVNLLLNQSDSRGIAPIGIAYLIAIITRENKKKSLVAAIGIAIGYLTINDLLTDGYIYLVSVILITMYYIFISPIKRRQKELASFVIIFGSFFFYGLFINKYELGVNITLCLIQTLIVVPIYYVIKYALNSLEEVNTNYFFSSEELVSIGIFMCLIIAGIGNINFMDYSVRNICALTLVLAIAYVGGAAYGAMIGVAMGIMIGVASNDMMYSVAFFGVGGLIVGVFKDTGKIFSILSGVIIYTALALYSNAVTLKLGIEVLSSSILFLCIPKPVYKSIEVEINPYKKKASLGEIQLDAIKEEFTFKLKELTNVLLVVSKCLRNDSENEKLLIKSKGSALVENLADRSCLNCENKSLCWEKGFHQTFNSFQQLIQNYEKGNLAIPVDLQKKCVKNFTLLRNTEAIVSNYNINEAIKERLAEGKNIVSAHISNISCTLDNLLSDFKREVSIDSDLERIVKRVLNKNMIHYNDVFCYVDKNGRVKIRLSINNYEKSNYCEKDILSLLGSAIRIKLYVGDNGCNINTKTNECTIVIEEKPKYSMVSYGAIEPKEGETQIGDSYSFGKTTNGNYMTILSDGMGSGPEAREESKSTVDLVEKLMEAGFNEDITVNTVNSIVGMRFAEGEKYSTLDLNKVNLYDGETVFVKIGAAPSFIKRGREVKTINSKNLPFGLVDEVDVEIIKETLRPGDILVNVSDGVLDIDKLNSGRSNWIEEFLKNINADPRELSEKILKQAMKLSKGIIKDDMTVVVSKVYLDS</sequence>
<dbReference type="EMBL" id="QXDJ01000010">
    <property type="protein sequence ID" value="RII32061.1"/>
    <property type="molecule type" value="Genomic_DNA"/>
</dbReference>
<dbReference type="InterPro" id="IPR001932">
    <property type="entry name" value="PPM-type_phosphatase-like_dom"/>
</dbReference>
<keyword evidence="2" id="KW-0812">Transmembrane</keyword>
<feature type="transmembrane region" description="Helical" evidence="2">
    <location>
        <begin position="28"/>
        <end position="47"/>
    </location>
</feature>
<keyword evidence="2" id="KW-1133">Transmembrane helix</keyword>
<dbReference type="AlphaFoldDB" id="A0A399IH20"/>
<dbReference type="InterPro" id="IPR045768">
    <property type="entry name" value="SpoIIE_N"/>
</dbReference>
<dbReference type="PANTHER" id="PTHR43156:SF2">
    <property type="entry name" value="STAGE II SPORULATION PROTEIN E"/>
    <property type="match status" value="1"/>
</dbReference>
<dbReference type="OrthoDB" id="9763774at2"/>
<dbReference type="PANTHER" id="PTHR43156">
    <property type="entry name" value="STAGE II SPORULATION PROTEIN E-RELATED"/>
    <property type="match status" value="1"/>
</dbReference>
<feature type="transmembrane region" description="Helical" evidence="2">
    <location>
        <begin position="130"/>
        <end position="146"/>
    </location>
</feature>
<keyword evidence="2" id="KW-0472">Membrane</keyword>
<feature type="transmembrane region" description="Helical" evidence="2">
    <location>
        <begin position="194"/>
        <end position="214"/>
    </location>
</feature>
<feature type="transmembrane region" description="Helical" evidence="2">
    <location>
        <begin position="226"/>
        <end position="250"/>
    </location>
</feature>
<evidence type="ECO:0000259" key="3">
    <source>
        <dbReference type="SMART" id="SM00331"/>
    </source>
</evidence>
<feature type="transmembrane region" description="Helical" evidence="2">
    <location>
        <begin position="152"/>
        <end position="173"/>
    </location>
</feature>
<feature type="transmembrane region" description="Helical" evidence="2">
    <location>
        <begin position="257"/>
        <end position="274"/>
    </location>
</feature>
<dbReference type="Proteomes" id="UP000265930">
    <property type="component" value="Unassembled WGS sequence"/>
</dbReference>
<dbReference type="GO" id="GO:0004722">
    <property type="term" value="F:protein serine/threonine phosphatase activity"/>
    <property type="evidence" value="ECO:0007669"/>
    <property type="project" value="UniProtKB-EC"/>
</dbReference>
<dbReference type="Pfam" id="PF07228">
    <property type="entry name" value="SpoIIE"/>
    <property type="match status" value="1"/>
</dbReference>
<dbReference type="EC" id="3.1.3.16" evidence="4"/>
<dbReference type="SUPFAM" id="SSF81606">
    <property type="entry name" value="PP2C-like"/>
    <property type="match status" value="1"/>
</dbReference>
<protein>
    <submittedName>
        <fullName evidence="4">Stage II sporulation protein E</fullName>
        <ecNumber evidence="4">3.1.3.16</ecNumber>
    </submittedName>
</protein>
<evidence type="ECO:0000256" key="2">
    <source>
        <dbReference type="SAM" id="Phobius"/>
    </source>
</evidence>
<feature type="domain" description="PPM-type phosphatase" evidence="3">
    <location>
        <begin position="589"/>
        <end position="799"/>
    </location>
</feature>
<comment type="caution">
    <text evidence="4">The sequence shown here is derived from an EMBL/GenBank/DDBJ whole genome shotgun (WGS) entry which is preliminary data.</text>
</comment>
<feature type="transmembrane region" description="Helical" evidence="2">
    <location>
        <begin position="59"/>
        <end position="75"/>
    </location>
</feature>
<dbReference type="InterPro" id="IPR014221">
    <property type="entry name" value="SpoII_E"/>
</dbReference>
<dbReference type="Gene3D" id="3.60.40.10">
    <property type="entry name" value="PPM-type phosphatase domain"/>
    <property type="match status" value="1"/>
</dbReference>
<dbReference type="InterPro" id="IPR052016">
    <property type="entry name" value="Bact_Sigma-Reg"/>
</dbReference>
<dbReference type="InterPro" id="IPR036457">
    <property type="entry name" value="PPM-type-like_dom_sf"/>
</dbReference>
<evidence type="ECO:0000313" key="4">
    <source>
        <dbReference type="EMBL" id="RII32061.1"/>
    </source>
</evidence>
<evidence type="ECO:0000256" key="1">
    <source>
        <dbReference type="ARBA" id="ARBA00022801"/>
    </source>
</evidence>
<gene>
    <name evidence="4" type="primary">spoIIE</name>
    <name evidence="4" type="ORF">D2A34_25490</name>
</gene>
<keyword evidence="1 4" id="KW-0378">Hydrolase</keyword>
<proteinExistence type="predicted"/>